<evidence type="ECO:0000313" key="3">
    <source>
        <dbReference type="Proteomes" id="UP001519654"/>
    </source>
</evidence>
<dbReference type="SUPFAM" id="SSF63829">
    <property type="entry name" value="Calcium-dependent phosphotriesterase"/>
    <property type="match status" value="1"/>
</dbReference>
<evidence type="ECO:0000256" key="1">
    <source>
        <dbReference type="SAM" id="SignalP"/>
    </source>
</evidence>
<evidence type="ECO:0000313" key="2">
    <source>
        <dbReference type="EMBL" id="MBU2669036.1"/>
    </source>
</evidence>
<proteinExistence type="predicted"/>
<dbReference type="EMBL" id="JAHKKG010000013">
    <property type="protein sequence ID" value="MBU2669036.1"/>
    <property type="molecule type" value="Genomic_DNA"/>
</dbReference>
<dbReference type="Gene3D" id="2.80.10.50">
    <property type="match status" value="2"/>
</dbReference>
<feature type="chain" id="PRO_5045285293" description="Delta-60 repeat protein" evidence="1">
    <location>
        <begin position="25"/>
        <end position="429"/>
    </location>
</feature>
<dbReference type="Pfam" id="PF17164">
    <property type="entry name" value="DUF5122"/>
    <property type="match status" value="6"/>
</dbReference>
<accession>A0ABS5Z142</accession>
<dbReference type="NCBIfam" id="TIGR02608">
    <property type="entry name" value="delta_60_rpt"/>
    <property type="match status" value="7"/>
</dbReference>
<gene>
    <name evidence="2" type="ORF">KOI35_36540</name>
</gene>
<keyword evidence="3" id="KW-1185">Reference proteome</keyword>
<feature type="signal peptide" evidence="1">
    <location>
        <begin position="1"/>
        <end position="24"/>
    </location>
</feature>
<sequence length="429" mass="44080">MFVRRLVTVALAVGALLVPTAAHAAAARGPVLDPSFGVGGWVSNDHGGGDYVIDLATQADGKILALGNANEGYFGIERHLPDGSIDYAFGTNGLVATDADPDSYWDDPKSITLLPDGRFLVAGSVSRAGFGAPVVIRYLADGTVDTTFGVDGRAFPALGDTVTSARTQGMVRQPDGRIVLAVEGVTSDGSPAPVALRLLPGGALDPSFGTGGVIRYDFGPHEFHSVRSLALAPDGDIVVAGSSGYYSTLPEPTGDLVVARFTPRGRPDATFGTNGSVVRDLTGPSGIDIHAGLAVGRDGRILQTAALQAAGSETQTPAMLRYLPTGKPDRNFGRNGVVTPTAGPVGAPVIRPNGKILTTGSISQNVALAQYRPDGRPDQTFGTNGVVVTDLGGYDVGYVVKIQPTGRLLVGGTGSSAGGTEFTLLRYIP</sequence>
<keyword evidence="1" id="KW-0732">Signal</keyword>
<organism evidence="2 3">
    <name type="scientific">Paractinoplanes bogorensis</name>
    <dbReference type="NCBI Taxonomy" id="1610840"/>
    <lineage>
        <taxon>Bacteria</taxon>
        <taxon>Bacillati</taxon>
        <taxon>Actinomycetota</taxon>
        <taxon>Actinomycetes</taxon>
        <taxon>Micromonosporales</taxon>
        <taxon>Micromonosporaceae</taxon>
        <taxon>Paractinoplanes</taxon>
    </lineage>
</organism>
<evidence type="ECO:0008006" key="4">
    <source>
        <dbReference type="Google" id="ProtNLM"/>
    </source>
</evidence>
<dbReference type="RefSeq" id="WP_215793271.1">
    <property type="nucleotide sequence ID" value="NZ_JAHKKG010000013.1"/>
</dbReference>
<comment type="caution">
    <text evidence="2">The sequence shown here is derived from an EMBL/GenBank/DDBJ whole genome shotgun (WGS) entry which is preliminary data.</text>
</comment>
<dbReference type="InterPro" id="IPR013431">
    <property type="entry name" value="Delta_60_rpt"/>
</dbReference>
<reference evidence="2 3" key="1">
    <citation type="submission" date="2021-06" db="EMBL/GenBank/DDBJ databases">
        <title>Actinoplanes lichenicola sp. nov., and Actinoplanes ovalisporus sp. nov., isolated from lichen in Thailand.</title>
        <authorList>
            <person name="Saeng-In P."/>
            <person name="Kanchanasin P."/>
            <person name="Yuki M."/>
            <person name="Kudo T."/>
            <person name="Ohkuma M."/>
            <person name="Phongsopitanun W."/>
            <person name="Tanasupawat S."/>
        </authorList>
    </citation>
    <scope>NUCLEOTIDE SEQUENCE [LARGE SCALE GENOMIC DNA]</scope>
    <source>
        <strain evidence="2 3">NBRC 110975</strain>
    </source>
</reference>
<dbReference type="Proteomes" id="UP001519654">
    <property type="component" value="Unassembled WGS sequence"/>
</dbReference>
<protein>
    <recommendedName>
        <fullName evidence="4">Delta-60 repeat protein</fullName>
    </recommendedName>
</protein>
<name>A0ABS5Z142_9ACTN</name>